<dbReference type="PANTHER" id="PTHR32166:SF74">
    <property type="entry name" value="OS05G0256350 PROTEIN"/>
    <property type="match status" value="1"/>
</dbReference>
<accession>A0AA35V1G3</accession>
<organism evidence="2 3">
    <name type="scientific">Lactuca saligna</name>
    <name type="common">Willowleaf lettuce</name>
    <dbReference type="NCBI Taxonomy" id="75948"/>
    <lineage>
        <taxon>Eukaryota</taxon>
        <taxon>Viridiplantae</taxon>
        <taxon>Streptophyta</taxon>
        <taxon>Embryophyta</taxon>
        <taxon>Tracheophyta</taxon>
        <taxon>Spermatophyta</taxon>
        <taxon>Magnoliopsida</taxon>
        <taxon>eudicotyledons</taxon>
        <taxon>Gunneridae</taxon>
        <taxon>Pentapetalae</taxon>
        <taxon>asterids</taxon>
        <taxon>campanulids</taxon>
        <taxon>Asterales</taxon>
        <taxon>Asteraceae</taxon>
        <taxon>Cichorioideae</taxon>
        <taxon>Cichorieae</taxon>
        <taxon>Lactucinae</taxon>
        <taxon>Lactuca</taxon>
    </lineage>
</organism>
<dbReference type="Proteomes" id="UP001177003">
    <property type="component" value="Chromosome 0"/>
</dbReference>
<dbReference type="PANTHER" id="PTHR32166">
    <property type="entry name" value="OSJNBA0013A04.12 PROTEIN"/>
    <property type="match status" value="1"/>
</dbReference>
<gene>
    <name evidence="2" type="ORF">LSALG_LOCUS5625</name>
</gene>
<reference evidence="2" key="1">
    <citation type="submission" date="2023-04" db="EMBL/GenBank/DDBJ databases">
        <authorList>
            <person name="Vijverberg K."/>
            <person name="Xiong W."/>
            <person name="Schranz E."/>
        </authorList>
    </citation>
    <scope>NUCLEOTIDE SEQUENCE</scope>
</reference>
<name>A0AA35V1G3_LACSI</name>
<evidence type="ECO:0000259" key="1">
    <source>
        <dbReference type="Pfam" id="PF04937"/>
    </source>
</evidence>
<dbReference type="AlphaFoldDB" id="A0AA35V1G3"/>
<feature type="domain" description="DUF659" evidence="1">
    <location>
        <begin position="4"/>
        <end position="100"/>
    </location>
</feature>
<evidence type="ECO:0000313" key="2">
    <source>
        <dbReference type="EMBL" id="CAI9264996.1"/>
    </source>
</evidence>
<dbReference type="Pfam" id="PF04937">
    <property type="entry name" value="DUF659"/>
    <property type="match status" value="1"/>
</dbReference>
<dbReference type="EMBL" id="OX465086">
    <property type="protein sequence ID" value="CAI9264996.1"/>
    <property type="molecule type" value="Genomic_DNA"/>
</dbReference>
<sequence length="101" mass="11514">MPAPSYHNVQVTLLNKVLQDTNKFVDSFQPQWQKYECSIMYDFWIDGKGRALIKKLLNCPTGTGFLKSIDASEHVKDAQLIVKMINQVIEDVGEENIVQVT</sequence>
<evidence type="ECO:0000313" key="3">
    <source>
        <dbReference type="Proteomes" id="UP001177003"/>
    </source>
</evidence>
<dbReference type="InterPro" id="IPR007021">
    <property type="entry name" value="DUF659"/>
</dbReference>
<protein>
    <recommendedName>
        <fullName evidence="1">DUF659 domain-containing protein</fullName>
    </recommendedName>
</protein>
<proteinExistence type="predicted"/>
<keyword evidence="3" id="KW-1185">Reference proteome</keyword>